<reference evidence="2" key="1">
    <citation type="submission" date="2019-07" db="EMBL/GenBank/DDBJ databases">
        <title>De Novo Assembly of kiwifruit Actinidia rufa.</title>
        <authorList>
            <person name="Sugita-Konishi S."/>
            <person name="Sato K."/>
            <person name="Mori E."/>
            <person name="Abe Y."/>
            <person name="Kisaki G."/>
            <person name="Hamano K."/>
            <person name="Suezawa K."/>
            <person name="Otani M."/>
            <person name="Fukuda T."/>
            <person name="Manabe T."/>
            <person name="Gomi K."/>
            <person name="Tabuchi M."/>
            <person name="Akimitsu K."/>
            <person name="Kataoka I."/>
        </authorList>
    </citation>
    <scope>NUCLEOTIDE SEQUENCE [LARGE SCALE GENOMIC DNA]</scope>
    <source>
        <strain evidence="2">cv. Fuchu</strain>
    </source>
</reference>
<sequence length="540" mass="59645">MSKMFNIEARQGRCNSACKLSLPCTDLSLRCIVVPRVESSKLAGSLANSIPKCRPCGTELKAHGELAQLLVHDDVALEKFRTDHDIPNDAQIKRSRLRKDVNLVKFDAEISDGALPSYLYASVNEFRLDRACVGHTDATVGASFQYLGYVECRVGRDPQFVGNAASPEPLESNNYLRAYEAVILKAQEVQGEVYERVFKREISRVGDNYDRQVAELHPSIYQESWLTCLKELKISAEISAEHSVFELAKGVTSSSSNSNSLDLLSSDEVGEEVTNSGLEEIRNLLVMQQVQPLESNNYLRAYEAVILKAQEVQGEVRDRDASYTAATKAPNDETTAREQLNKSLKDLGELKKVACGSVYERVFKREISRVGDNYDRQVAELHPSIYQESWLTCLKELKISAEISAEHSVFELAKGVTSSSSNSNSLDLLSSDEVGEEVTNSGLEEIRNLLVMQQVQPLESNNYLRAYEAVILKAQEVQGEEAYLKDPIEDGEGKSADGVGDELGVVPATRTNGAECGGLEDEGKWVGDASQVIPPRCRAF</sequence>
<proteinExistence type="predicted"/>
<dbReference type="AlphaFoldDB" id="A0A7J0DWF4"/>
<organism evidence="1 2">
    <name type="scientific">Actinidia rufa</name>
    <dbReference type="NCBI Taxonomy" id="165716"/>
    <lineage>
        <taxon>Eukaryota</taxon>
        <taxon>Viridiplantae</taxon>
        <taxon>Streptophyta</taxon>
        <taxon>Embryophyta</taxon>
        <taxon>Tracheophyta</taxon>
        <taxon>Spermatophyta</taxon>
        <taxon>Magnoliopsida</taxon>
        <taxon>eudicotyledons</taxon>
        <taxon>Gunneridae</taxon>
        <taxon>Pentapetalae</taxon>
        <taxon>asterids</taxon>
        <taxon>Ericales</taxon>
        <taxon>Actinidiaceae</taxon>
        <taxon>Actinidia</taxon>
    </lineage>
</organism>
<dbReference type="Proteomes" id="UP000585474">
    <property type="component" value="Unassembled WGS sequence"/>
</dbReference>
<protein>
    <submittedName>
        <fullName evidence="1">Uncharacterized protein</fullName>
    </submittedName>
</protein>
<evidence type="ECO:0000313" key="1">
    <source>
        <dbReference type="EMBL" id="GFS42495.1"/>
    </source>
</evidence>
<dbReference type="EMBL" id="BJWL01000400">
    <property type="protein sequence ID" value="GFS42495.1"/>
    <property type="molecule type" value="Genomic_DNA"/>
</dbReference>
<evidence type="ECO:0000313" key="2">
    <source>
        <dbReference type="Proteomes" id="UP000585474"/>
    </source>
</evidence>
<gene>
    <name evidence="1" type="ORF">Acr_00g0080130</name>
</gene>
<accession>A0A7J0DWF4</accession>
<name>A0A7J0DWF4_9ERIC</name>
<keyword evidence="2" id="KW-1185">Reference proteome</keyword>
<comment type="caution">
    <text evidence="1">The sequence shown here is derived from an EMBL/GenBank/DDBJ whole genome shotgun (WGS) entry which is preliminary data.</text>
</comment>